<reference evidence="1" key="1">
    <citation type="journal article" date="2022" name="bioRxiv">
        <title>Sequencing and chromosome-scale assembly of the giantPleurodeles waltlgenome.</title>
        <authorList>
            <person name="Brown T."/>
            <person name="Elewa A."/>
            <person name="Iarovenko S."/>
            <person name="Subramanian E."/>
            <person name="Araus A.J."/>
            <person name="Petzold A."/>
            <person name="Susuki M."/>
            <person name="Suzuki K.-i.T."/>
            <person name="Hayashi T."/>
            <person name="Toyoda A."/>
            <person name="Oliveira C."/>
            <person name="Osipova E."/>
            <person name="Leigh N.D."/>
            <person name="Simon A."/>
            <person name="Yun M.H."/>
        </authorList>
    </citation>
    <scope>NUCLEOTIDE SEQUENCE</scope>
    <source>
        <strain evidence="1">20211129_DDA</strain>
        <tissue evidence="1">Liver</tissue>
    </source>
</reference>
<sequence>MITLITVTVVGELAGLRTQLRKDQGRLSLTLTKELAGVFPSWTAASDLIRIQLLHLICNQLDPMSLKLRLGQGKKKLKVVSMKLVFKELFKGTIILSEIYMFARLKLNFAQMNIKQ</sequence>
<name>A0AAV7R4M7_PLEWA</name>
<organism evidence="1 2">
    <name type="scientific">Pleurodeles waltl</name>
    <name type="common">Iberian ribbed newt</name>
    <dbReference type="NCBI Taxonomy" id="8319"/>
    <lineage>
        <taxon>Eukaryota</taxon>
        <taxon>Metazoa</taxon>
        <taxon>Chordata</taxon>
        <taxon>Craniata</taxon>
        <taxon>Vertebrata</taxon>
        <taxon>Euteleostomi</taxon>
        <taxon>Amphibia</taxon>
        <taxon>Batrachia</taxon>
        <taxon>Caudata</taxon>
        <taxon>Salamandroidea</taxon>
        <taxon>Salamandridae</taxon>
        <taxon>Pleurodelinae</taxon>
        <taxon>Pleurodeles</taxon>
    </lineage>
</organism>
<accession>A0AAV7R4M7</accession>
<comment type="caution">
    <text evidence="1">The sequence shown here is derived from an EMBL/GenBank/DDBJ whole genome shotgun (WGS) entry which is preliminary data.</text>
</comment>
<protein>
    <submittedName>
        <fullName evidence="1">Uncharacterized protein</fullName>
    </submittedName>
</protein>
<dbReference type="AlphaFoldDB" id="A0AAV7R4M7"/>
<evidence type="ECO:0000313" key="2">
    <source>
        <dbReference type="Proteomes" id="UP001066276"/>
    </source>
</evidence>
<evidence type="ECO:0000313" key="1">
    <source>
        <dbReference type="EMBL" id="KAJ1146164.1"/>
    </source>
</evidence>
<dbReference type="Proteomes" id="UP001066276">
    <property type="component" value="Chromosome 6"/>
</dbReference>
<proteinExistence type="predicted"/>
<keyword evidence="2" id="KW-1185">Reference proteome</keyword>
<gene>
    <name evidence="1" type="ORF">NDU88_012445</name>
</gene>
<dbReference type="EMBL" id="JANPWB010000010">
    <property type="protein sequence ID" value="KAJ1146164.1"/>
    <property type="molecule type" value="Genomic_DNA"/>
</dbReference>